<evidence type="ECO:0000313" key="2">
    <source>
        <dbReference type="Proteomes" id="UP001630127"/>
    </source>
</evidence>
<organism evidence="1 2">
    <name type="scientific">Cinchona calisaya</name>
    <dbReference type="NCBI Taxonomy" id="153742"/>
    <lineage>
        <taxon>Eukaryota</taxon>
        <taxon>Viridiplantae</taxon>
        <taxon>Streptophyta</taxon>
        <taxon>Embryophyta</taxon>
        <taxon>Tracheophyta</taxon>
        <taxon>Spermatophyta</taxon>
        <taxon>Magnoliopsida</taxon>
        <taxon>eudicotyledons</taxon>
        <taxon>Gunneridae</taxon>
        <taxon>Pentapetalae</taxon>
        <taxon>asterids</taxon>
        <taxon>lamiids</taxon>
        <taxon>Gentianales</taxon>
        <taxon>Rubiaceae</taxon>
        <taxon>Cinchonoideae</taxon>
        <taxon>Cinchoneae</taxon>
        <taxon>Cinchona</taxon>
    </lineage>
</organism>
<dbReference type="EMBL" id="JBJUIK010000003">
    <property type="protein sequence ID" value="KAL3533260.1"/>
    <property type="molecule type" value="Genomic_DNA"/>
</dbReference>
<proteinExistence type="predicted"/>
<keyword evidence="2" id="KW-1185">Reference proteome</keyword>
<comment type="caution">
    <text evidence="1">The sequence shown here is derived from an EMBL/GenBank/DDBJ whole genome shotgun (WGS) entry which is preliminary data.</text>
</comment>
<dbReference type="AlphaFoldDB" id="A0ABD3AQ22"/>
<gene>
    <name evidence="1" type="ORF">ACH5RR_006781</name>
</gene>
<accession>A0ABD3AQ22</accession>
<sequence length="114" mass="12419">MQTPVAMVNIELVSTVIDVNTTTVHSISIGSPSTTTPASITRQRIRAPIIVEPGLSLDTEELPHDQAMMASAVTEARAGTIGSTKFRLYPNFDINDWVQYDHVARELGKAMILP</sequence>
<name>A0ABD3AQ22_9GENT</name>
<reference evidence="1 2" key="1">
    <citation type="submission" date="2024-11" db="EMBL/GenBank/DDBJ databases">
        <title>A near-complete genome assembly of Cinchona calisaya.</title>
        <authorList>
            <person name="Lian D.C."/>
            <person name="Zhao X.W."/>
            <person name="Wei L."/>
        </authorList>
    </citation>
    <scope>NUCLEOTIDE SEQUENCE [LARGE SCALE GENOMIC DNA]</scope>
    <source>
        <tissue evidence="1">Nenye</tissue>
    </source>
</reference>
<dbReference type="Proteomes" id="UP001630127">
    <property type="component" value="Unassembled WGS sequence"/>
</dbReference>
<evidence type="ECO:0000313" key="1">
    <source>
        <dbReference type="EMBL" id="KAL3533260.1"/>
    </source>
</evidence>
<protein>
    <submittedName>
        <fullName evidence="1">Uncharacterized protein</fullName>
    </submittedName>
</protein>